<evidence type="ECO:0000313" key="1">
    <source>
        <dbReference type="EMBL" id="QZE12810.1"/>
    </source>
</evidence>
<proteinExistence type="predicted"/>
<sequence length="552" mass="64552">MSANTSSFYELHDTTIEPNLPFTYPFYYSPHVEIKKIAALLQEALMNYQNIEEFAIAVNQKMFGVLIVKDSKGRTGYLIAISGINPNIEKYIRIVPSIVSLEQKDGFFKKEEAFITRVNQLIKDIDNSRVYLKKKRLLKTMKEQNERFIIDAQKRKTEEKTKRAKQREDSYKLSLENQKSIEAELQRQSQQMKRWYKDQKRERGNSEKELIRELEQYTNLLEALKKIRKQSSRQLQNKIFQKYQLLNGEGVSKCMMEVFYEYNEELPPAGAGDCAAPKLLQYAFQHNLIPLAMGEFWWDPNHQDELRKHQQFYPACKSKCYPILSYMTQGLRVEKNQVETIAKQSYQLETMYEDDYILIVNKPSGLLSVPGKEIENSVYSIIHKRNPEFTGPLLVHRLDMSTSGLLIMAKDMETYKRVQKLFLQKKIQKRYIALIKGELKQEKGEIHLPLRVDLDNRPLQMVCQQYGKEAHTKWEKISYNKGQTKIALYPITGRTHQLRVHCAHKLGLNAPIVGDDLYGEVSKQRLCLHAEKIIFQHPYSAEVMQITSSLPF</sequence>
<dbReference type="Proteomes" id="UP000826212">
    <property type="component" value="Chromosome"/>
</dbReference>
<protein>
    <submittedName>
        <fullName evidence="1">RNA pseudouridine synthase</fullName>
    </submittedName>
</protein>
<evidence type="ECO:0000313" key="2">
    <source>
        <dbReference type="Proteomes" id="UP000826212"/>
    </source>
</evidence>
<keyword evidence="2" id="KW-1185">Reference proteome</keyword>
<organism evidence="1 2">
    <name type="scientific">Halosquirtibacter laminarini</name>
    <dbReference type="NCBI Taxonomy" id="3374600"/>
    <lineage>
        <taxon>Bacteria</taxon>
        <taxon>Pseudomonadati</taxon>
        <taxon>Bacteroidota</taxon>
        <taxon>Bacteroidia</taxon>
        <taxon>Marinilabiliales</taxon>
        <taxon>Prolixibacteraceae</taxon>
        <taxon>Halosquirtibacter</taxon>
    </lineage>
</organism>
<reference evidence="1" key="1">
    <citation type="submission" date="2021-08" db="EMBL/GenBank/DDBJ databases">
        <title>Novel anaerobic bacterium isolated from sea squirt in East Sea, Republic of Korea.</title>
        <authorList>
            <person name="Nguyen T.H."/>
            <person name="Li Z."/>
            <person name="Lee Y.-J."/>
            <person name="Ko J."/>
            <person name="Kim S.-G."/>
        </authorList>
    </citation>
    <scope>NUCLEOTIDE SEQUENCE</scope>
    <source>
        <strain evidence="1">KCTC 25031</strain>
    </source>
</reference>
<gene>
    <name evidence="1" type="ORF">K4L44_09435</name>
</gene>
<accession>A0AC61NF56</accession>
<name>A0AC61NF56_9BACT</name>
<dbReference type="EMBL" id="CP081303">
    <property type="protein sequence ID" value="QZE12810.1"/>
    <property type="molecule type" value="Genomic_DNA"/>
</dbReference>